<dbReference type="Pfam" id="PF01782">
    <property type="entry name" value="RimM"/>
    <property type="match status" value="1"/>
</dbReference>
<dbReference type="SUPFAM" id="SSF50447">
    <property type="entry name" value="Translation proteins"/>
    <property type="match status" value="1"/>
</dbReference>
<dbReference type="Gene3D" id="2.30.30.240">
    <property type="entry name" value="PRC-barrel domain"/>
    <property type="match status" value="1"/>
</dbReference>
<keyword evidence="4 5" id="KW-0143">Chaperone</keyword>
<feature type="domain" description="Ribosome maturation factor RimM PRC barrel" evidence="7">
    <location>
        <begin position="101"/>
        <end position="168"/>
    </location>
</feature>
<dbReference type="SUPFAM" id="SSF50346">
    <property type="entry name" value="PRC-barrel domain"/>
    <property type="match status" value="1"/>
</dbReference>
<feature type="domain" description="RimM N-terminal" evidence="6">
    <location>
        <begin position="12"/>
        <end position="89"/>
    </location>
</feature>
<dbReference type="PANTHER" id="PTHR33692">
    <property type="entry name" value="RIBOSOME MATURATION FACTOR RIMM"/>
    <property type="match status" value="1"/>
</dbReference>
<dbReference type="NCBIfam" id="TIGR02273">
    <property type="entry name" value="16S_RimM"/>
    <property type="match status" value="1"/>
</dbReference>
<sequence>MTAMNATNEVLIARIGKPHGLRGEVTVQVHTDVPQERFVTGAVFGTEPDRGELTVRAARVHNGIQLLAFEEATDRTAAEGLRGTRLFAGADDEEDDAYYEDDLIGLDVVDTSGGSLGKVVALHPRPAQDLLEIELTDGRTAYLPFVEEIVPEVDIDAGRVVADPPPGLLELGE</sequence>
<dbReference type="InterPro" id="IPR002676">
    <property type="entry name" value="RimM_N"/>
</dbReference>
<reference evidence="8 9" key="1">
    <citation type="submission" date="2018-08" db="EMBL/GenBank/DDBJ databases">
        <title>Sequencing the genomes of 1000 actinobacteria strains.</title>
        <authorList>
            <person name="Klenk H.-P."/>
        </authorList>
    </citation>
    <scope>NUCLEOTIDE SEQUENCE [LARGE SCALE GENOMIC DNA]</scope>
    <source>
        <strain evidence="8 9">DSM 22967</strain>
    </source>
</reference>
<dbReference type="Proteomes" id="UP000256253">
    <property type="component" value="Unassembled WGS sequence"/>
</dbReference>
<dbReference type="AlphaFoldDB" id="A0A3D9URN4"/>
<name>A0A3D9URN4_9MICO</name>
<comment type="subcellular location">
    <subcellularLocation>
        <location evidence="5">Cytoplasm</location>
    </subcellularLocation>
</comment>
<dbReference type="InterPro" id="IPR011033">
    <property type="entry name" value="PRC_barrel-like_sf"/>
</dbReference>
<evidence type="ECO:0000313" key="9">
    <source>
        <dbReference type="Proteomes" id="UP000256253"/>
    </source>
</evidence>
<evidence type="ECO:0000259" key="6">
    <source>
        <dbReference type="Pfam" id="PF01782"/>
    </source>
</evidence>
<dbReference type="GO" id="GO:0006364">
    <property type="term" value="P:rRNA processing"/>
    <property type="evidence" value="ECO:0007669"/>
    <property type="project" value="UniProtKB-UniRule"/>
</dbReference>
<dbReference type="InterPro" id="IPR056792">
    <property type="entry name" value="PRC_RimM"/>
</dbReference>
<dbReference type="GO" id="GO:0042274">
    <property type="term" value="P:ribosomal small subunit biogenesis"/>
    <property type="evidence" value="ECO:0007669"/>
    <property type="project" value="UniProtKB-UniRule"/>
</dbReference>
<evidence type="ECO:0000313" key="8">
    <source>
        <dbReference type="EMBL" id="REF30660.1"/>
    </source>
</evidence>
<comment type="function">
    <text evidence="5">An accessory protein needed during the final step in the assembly of 30S ribosomal subunit, possibly for assembly of the head region. Essential for efficient processing of 16S rRNA. May be needed both before and after RbfA during the maturation of 16S rRNA. It has affinity for free ribosomal 30S subunits but not for 70S ribosomes.</text>
</comment>
<keyword evidence="9" id="KW-1185">Reference proteome</keyword>
<evidence type="ECO:0000259" key="7">
    <source>
        <dbReference type="Pfam" id="PF24986"/>
    </source>
</evidence>
<comment type="subunit">
    <text evidence="5">Binds ribosomal protein uS19.</text>
</comment>
<comment type="caution">
    <text evidence="8">The sequence shown here is derived from an EMBL/GenBank/DDBJ whole genome shotgun (WGS) entry which is preliminary data.</text>
</comment>
<dbReference type="EMBL" id="QTUA01000001">
    <property type="protein sequence ID" value="REF30660.1"/>
    <property type="molecule type" value="Genomic_DNA"/>
</dbReference>
<accession>A0A3D9URN4</accession>
<evidence type="ECO:0000256" key="2">
    <source>
        <dbReference type="ARBA" id="ARBA00022517"/>
    </source>
</evidence>
<dbReference type="GO" id="GO:0005840">
    <property type="term" value="C:ribosome"/>
    <property type="evidence" value="ECO:0007669"/>
    <property type="project" value="InterPro"/>
</dbReference>
<dbReference type="PANTHER" id="PTHR33692:SF1">
    <property type="entry name" value="RIBOSOME MATURATION FACTOR RIMM"/>
    <property type="match status" value="1"/>
</dbReference>
<dbReference type="GO" id="GO:0043022">
    <property type="term" value="F:ribosome binding"/>
    <property type="evidence" value="ECO:0007669"/>
    <property type="project" value="InterPro"/>
</dbReference>
<comment type="domain">
    <text evidence="5">The PRC barrel domain binds ribosomal protein uS19.</text>
</comment>
<comment type="similarity">
    <text evidence="5">Belongs to the RimM family.</text>
</comment>
<proteinExistence type="inferred from homology"/>
<keyword evidence="2 5" id="KW-0690">Ribosome biogenesis</keyword>
<evidence type="ECO:0000256" key="4">
    <source>
        <dbReference type="ARBA" id="ARBA00023186"/>
    </source>
</evidence>
<dbReference type="InterPro" id="IPR011961">
    <property type="entry name" value="RimM"/>
</dbReference>
<dbReference type="GO" id="GO:0005737">
    <property type="term" value="C:cytoplasm"/>
    <property type="evidence" value="ECO:0007669"/>
    <property type="project" value="UniProtKB-SubCell"/>
</dbReference>
<organism evidence="8 9">
    <name type="scientific">Calidifontibacter indicus</name>
    <dbReference type="NCBI Taxonomy" id="419650"/>
    <lineage>
        <taxon>Bacteria</taxon>
        <taxon>Bacillati</taxon>
        <taxon>Actinomycetota</taxon>
        <taxon>Actinomycetes</taxon>
        <taxon>Micrococcales</taxon>
        <taxon>Dermacoccaceae</taxon>
        <taxon>Calidifontibacter</taxon>
    </lineage>
</organism>
<keyword evidence="1 5" id="KW-0963">Cytoplasm</keyword>
<evidence type="ECO:0000256" key="3">
    <source>
        <dbReference type="ARBA" id="ARBA00022552"/>
    </source>
</evidence>
<gene>
    <name evidence="5" type="primary">rimM</name>
    <name evidence="8" type="ORF">DFJ65_1675</name>
</gene>
<dbReference type="HAMAP" id="MF_00014">
    <property type="entry name" value="Ribosome_mat_RimM"/>
    <property type="match status" value="1"/>
</dbReference>
<evidence type="ECO:0000256" key="1">
    <source>
        <dbReference type="ARBA" id="ARBA00022490"/>
    </source>
</evidence>
<dbReference type="InterPro" id="IPR036976">
    <property type="entry name" value="RimM_N_sf"/>
</dbReference>
<dbReference type="InterPro" id="IPR009000">
    <property type="entry name" value="Transl_B-barrel_sf"/>
</dbReference>
<evidence type="ECO:0000256" key="5">
    <source>
        <dbReference type="HAMAP-Rule" id="MF_00014"/>
    </source>
</evidence>
<keyword evidence="3 5" id="KW-0698">rRNA processing</keyword>
<dbReference type="Gene3D" id="2.40.30.60">
    <property type="entry name" value="RimM"/>
    <property type="match status" value="1"/>
</dbReference>
<dbReference type="Pfam" id="PF24986">
    <property type="entry name" value="PRC_RimM"/>
    <property type="match status" value="1"/>
</dbReference>
<protein>
    <recommendedName>
        <fullName evidence="5">Ribosome maturation factor RimM</fullName>
    </recommendedName>
</protein>